<feature type="compositionally biased region" description="Basic and acidic residues" evidence="1">
    <location>
        <begin position="18"/>
        <end position="31"/>
    </location>
</feature>
<dbReference type="Proteomes" id="UP001259832">
    <property type="component" value="Unassembled WGS sequence"/>
</dbReference>
<keyword evidence="3" id="KW-1185">Reference proteome</keyword>
<comment type="caution">
    <text evidence="2">The sequence shown here is derived from an EMBL/GenBank/DDBJ whole genome shotgun (WGS) entry which is preliminary data.</text>
</comment>
<name>A0AAD9LIY6_9STRA</name>
<evidence type="ECO:0000256" key="1">
    <source>
        <dbReference type="SAM" id="MobiDB-lite"/>
    </source>
</evidence>
<organism evidence="2 3">
    <name type="scientific">Phytophthora citrophthora</name>
    <dbReference type="NCBI Taxonomy" id="4793"/>
    <lineage>
        <taxon>Eukaryota</taxon>
        <taxon>Sar</taxon>
        <taxon>Stramenopiles</taxon>
        <taxon>Oomycota</taxon>
        <taxon>Peronosporomycetes</taxon>
        <taxon>Peronosporales</taxon>
        <taxon>Peronosporaceae</taxon>
        <taxon>Phytophthora</taxon>
    </lineage>
</organism>
<dbReference type="EMBL" id="JASMQC010000020">
    <property type="protein sequence ID" value="KAK1937134.1"/>
    <property type="molecule type" value="Genomic_DNA"/>
</dbReference>
<reference evidence="2" key="1">
    <citation type="submission" date="2023-08" db="EMBL/GenBank/DDBJ databases">
        <title>Reference Genome Resource for the Citrus Pathogen Phytophthora citrophthora.</title>
        <authorList>
            <person name="Moller H."/>
            <person name="Coetzee B."/>
            <person name="Rose L.J."/>
            <person name="Van Niekerk J.M."/>
        </authorList>
    </citation>
    <scope>NUCLEOTIDE SEQUENCE</scope>
    <source>
        <strain evidence="2">STE-U-9442</strain>
    </source>
</reference>
<evidence type="ECO:0000313" key="3">
    <source>
        <dbReference type="Proteomes" id="UP001259832"/>
    </source>
</evidence>
<feature type="region of interest" description="Disordered" evidence="1">
    <location>
        <begin position="15"/>
        <end position="55"/>
    </location>
</feature>
<gene>
    <name evidence="2" type="ORF">P3T76_009912</name>
</gene>
<proteinExistence type="predicted"/>
<accession>A0AAD9LIY6</accession>
<sequence length="118" mass="13233">MDVAAEGAYSLDTSYVPKYDDSESNCSRDSDMDFAFDDPQANDVNNEDQGEQSTERRNFVLVVGYYLRSRQHATTCVNVTNTSTRTKRDTKHLDFSYTYLSVGATKIASIATKFDSSL</sequence>
<protein>
    <submittedName>
        <fullName evidence="2">Uncharacterized protein</fullName>
    </submittedName>
</protein>
<dbReference type="AlphaFoldDB" id="A0AAD9LIY6"/>
<evidence type="ECO:0000313" key="2">
    <source>
        <dbReference type="EMBL" id="KAK1937134.1"/>
    </source>
</evidence>